<keyword evidence="3" id="KW-1185">Reference proteome</keyword>
<dbReference type="EMBL" id="BAAACZ010000030">
    <property type="protein sequence ID" value="GAA0471845.1"/>
    <property type="molecule type" value="Genomic_DNA"/>
</dbReference>
<dbReference type="RefSeq" id="WP_343784958.1">
    <property type="nucleotide sequence ID" value="NZ_BAAACZ010000030.1"/>
</dbReference>
<keyword evidence="1" id="KW-0812">Transmembrane</keyword>
<comment type="caution">
    <text evidence="2">The sequence shown here is derived from an EMBL/GenBank/DDBJ whole genome shotgun (WGS) entry which is preliminary data.</text>
</comment>
<name>A0ABN1AAS3_9BACI</name>
<organism evidence="2 3">
    <name type="scientific">Alkalibacillus silvisoli</name>
    <dbReference type="NCBI Taxonomy" id="392823"/>
    <lineage>
        <taxon>Bacteria</taxon>
        <taxon>Bacillati</taxon>
        <taxon>Bacillota</taxon>
        <taxon>Bacilli</taxon>
        <taxon>Bacillales</taxon>
        <taxon>Bacillaceae</taxon>
        <taxon>Alkalibacillus</taxon>
    </lineage>
</organism>
<accession>A0ABN1AAS3</accession>
<evidence type="ECO:0000256" key="1">
    <source>
        <dbReference type="SAM" id="Phobius"/>
    </source>
</evidence>
<sequence>MLPEYQLFLDGENLDQFWQMVRWLLFFIAPIIMIFFATDAIKLLIKAIRKGLGMETTEKDDDDYDVYRY</sequence>
<keyword evidence="1" id="KW-1133">Transmembrane helix</keyword>
<proteinExistence type="predicted"/>
<keyword evidence="1" id="KW-0472">Membrane</keyword>
<dbReference type="Proteomes" id="UP001500740">
    <property type="component" value="Unassembled WGS sequence"/>
</dbReference>
<reference evidence="2 3" key="1">
    <citation type="journal article" date="2019" name="Int. J. Syst. Evol. Microbiol.">
        <title>The Global Catalogue of Microorganisms (GCM) 10K type strain sequencing project: providing services to taxonomists for standard genome sequencing and annotation.</title>
        <authorList>
            <consortium name="The Broad Institute Genomics Platform"/>
            <consortium name="The Broad Institute Genome Sequencing Center for Infectious Disease"/>
            <person name="Wu L."/>
            <person name="Ma J."/>
        </authorList>
    </citation>
    <scope>NUCLEOTIDE SEQUENCE [LARGE SCALE GENOMIC DNA]</scope>
    <source>
        <strain evidence="2 3">JCM 14193</strain>
    </source>
</reference>
<evidence type="ECO:0000313" key="3">
    <source>
        <dbReference type="Proteomes" id="UP001500740"/>
    </source>
</evidence>
<feature type="transmembrane region" description="Helical" evidence="1">
    <location>
        <begin position="20"/>
        <end position="45"/>
    </location>
</feature>
<evidence type="ECO:0000313" key="2">
    <source>
        <dbReference type="EMBL" id="GAA0471845.1"/>
    </source>
</evidence>
<protein>
    <submittedName>
        <fullName evidence="2">Uncharacterized protein</fullName>
    </submittedName>
</protein>
<gene>
    <name evidence="2" type="ORF">GCM10008935_29750</name>
</gene>